<protein>
    <recommendedName>
        <fullName evidence="1">F-box domain-containing protein</fullName>
    </recommendedName>
</protein>
<dbReference type="Pfam" id="PF12937">
    <property type="entry name" value="F-box-like"/>
    <property type="match status" value="1"/>
</dbReference>
<sequence>MNFSPEIFIEICSFLPPGDLFTLSQVCRKFRGYLCAPNSFATQQIWKESRLKFMPKEEMPPPEGMSEEKYAELLMTERGCQICKQIRECKIYWESEVRCCVICFYEKIVRTKMVKTKMVKLDI</sequence>
<dbReference type="EMBL" id="LLXI01000671">
    <property type="protein sequence ID" value="PKY48781.1"/>
    <property type="molecule type" value="Genomic_DNA"/>
</dbReference>
<dbReference type="Proteomes" id="UP000234323">
    <property type="component" value="Unassembled WGS sequence"/>
</dbReference>
<gene>
    <name evidence="2" type="ORF">RhiirA4_526040</name>
</gene>
<dbReference type="InterPro" id="IPR001810">
    <property type="entry name" value="F-box_dom"/>
</dbReference>
<dbReference type="SUPFAM" id="SSF81383">
    <property type="entry name" value="F-box domain"/>
    <property type="match status" value="1"/>
</dbReference>
<dbReference type="CDD" id="cd09917">
    <property type="entry name" value="F-box_SF"/>
    <property type="match status" value="1"/>
</dbReference>
<dbReference type="Gene3D" id="1.20.1280.50">
    <property type="match status" value="1"/>
</dbReference>
<comment type="caution">
    <text evidence="2">The sequence shown here is derived from an EMBL/GenBank/DDBJ whole genome shotgun (WGS) entry which is preliminary data.</text>
</comment>
<evidence type="ECO:0000313" key="3">
    <source>
        <dbReference type="Proteomes" id="UP000234323"/>
    </source>
</evidence>
<evidence type="ECO:0000259" key="1">
    <source>
        <dbReference type="PROSITE" id="PS50181"/>
    </source>
</evidence>
<dbReference type="AlphaFoldDB" id="A0A2I1GQ63"/>
<proteinExistence type="predicted"/>
<reference evidence="2 3" key="1">
    <citation type="submission" date="2015-10" db="EMBL/GenBank/DDBJ databases">
        <title>Genome analyses suggest a sexual origin of heterokaryosis in a supposedly ancient asexual fungus.</title>
        <authorList>
            <person name="Ropars J."/>
            <person name="Sedzielewska K."/>
            <person name="Noel J."/>
            <person name="Charron P."/>
            <person name="Farinelli L."/>
            <person name="Marton T."/>
            <person name="Kruger M."/>
            <person name="Pelin A."/>
            <person name="Brachmann A."/>
            <person name="Corradi N."/>
        </authorList>
    </citation>
    <scope>NUCLEOTIDE SEQUENCE [LARGE SCALE GENOMIC DNA]</scope>
    <source>
        <strain evidence="2 3">A4</strain>
    </source>
</reference>
<evidence type="ECO:0000313" key="2">
    <source>
        <dbReference type="EMBL" id="PKY48781.1"/>
    </source>
</evidence>
<organism evidence="2 3">
    <name type="scientific">Rhizophagus irregularis</name>
    <dbReference type="NCBI Taxonomy" id="588596"/>
    <lineage>
        <taxon>Eukaryota</taxon>
        <taxon>Fungi</taxon>
        <taxon>Fungi incertae sedis</taxon>
        <taxon>Mucoromycota</taxon>
        <taxon>Glomeromycotina</taxon>
        <taxon>Glomeromycetes</taxon>
        <taxon>Glomerales</taxon>
        <taxon>Glomeraceae</taxon>
        <taxon>Rhizophagus</taxon>
    </lineage>
</organism>
<keyword evidence="3" id="KW-1185">Reference proteome</keyword>
<accession>A0A2I1GQ63</accession>
<dbReference type="VEuPathDB" id="FungiDB:FUN_016565"/>
<dbReference type="PROSITE" id="PS50181">
    <property type="entry name" value="FBOX"/>
    <property type="match status" value="1"/>
</dbReference>
<feature type="domain" description="F-box" evidence="1">
    <location>
        <begin position="1"/>
        <end position="49"/>
    </location>
</feature>
<name>A0A2I1GQ63_9GLOM</name>
<dbReference type="SMART" id="SM00256">
    <property type="entry name" value="FBOX"/>
    <property type="match status" value="1"/>
</dbReference>
<dbReference type="InterPro" id="IPR036047">
    <property type="entry name" value="F-box-like_dom_sf"/>
</dbReference>